<protein>
    <recommendedName>
        <fullName evidence="9">RNA polymerase II assembly factor Rtp1 C-terminal domain-containing protein</fullName>
    </recommendedName>
</protein>
<feature type="domain" description="TANGO6 HEAT repeat" evidence="5">
    <location>
        <begin position="440"/>
        <end position="747"/>
    </location>
</feature>
<feature type="domain" description="RNA polymerase II assembly factor Rtp1 C-terminal" evidence="4">
    <location>
        <begin position="952"/>
        <end position="1071"/>
    </location>
</feature>
<dbReference type="Pfam" id="PF10304">
    <property type="entry name" value="RTP1_C2"/>
    <property type="match status" value="1"/>
</dbReference>
<dbReference type="InterPro" id="IPR057347">
    <property type="entry name" value="TANGO6_N"/>
</dbReference>
<feature type="region of interest" description="Disordered" evidence="2">
    <location>
        <begin position="1"/>
        <end position="59"/>
    </location>
</feature>
<evidence type="ECO:0000313" key="7">
    <source>
        <dbReference type="EMBL" id="KAF9543314.1"/>
    </source>
</evidence>
<dbReference type="Proteomes" id="UP000723463">
    <property type="component" value="Unassembled WGS sequence"/>
</dbReference>
<keyword evidence="8" id="KW-1185">Reference proteome</keyword>
<dbReference type="InterPro" id="IPR011989">
    <property type="entry name" value="ARM-like"/>
</dbReference>
<dbReference type="Gene3D" id="1.25.10.10">
    <property type="entry name" value="Leucine-rich Repeat Variant"/>
    <property type="match status" value="1"/>
</dbReference>
<feature type="compositionally biased region" description="Basic and acidic residues" evidence="2">
    <location>
        <begin position="124"/>
        <end position="141"/>
    </location>
</feature>
<organism evidence="7 8">
    <name type="scientific">Mortierella hygrophila</name>
    <dbReference type="NCBI Taxonomy" id="979708"/>
    <lineage>
        <taxon>Eukaryota</taxon>
        <taxon>Fungi</taxon>
        <taxon>Fungi incertae sedis</taxon>
        <taxon>Mucoromycota</taxon>
        <taxon>Mortierellomycotina</taxon>
        <taxon>Mortierellomycetes</taxon>
        <taxon>Mortierellales</taxon>
        <taxon>Mortierellaceae</taxon>
        <taxon>Mortierella</taxon>
    </lineage>
</organism>
<feature type="region of interest" description="Disordered" evidence="2">
    <location>
        <begin position="325"/>
        <end position="379"/>
    </location>
</feature>
<feature type="region of interest" description="Disordered" evidence="2">
    <location>
        <begin position="1107"/>
        <end position="1174"/>
    </location>
</feature>
<dbReference type="EMBL" id="JAAAXW010000116">
    <property type="protein sequence ID" value="KAF9543314.1"/>
    <property type="molecule type" value="Genomic_DNA"/>
</dbReference>
<dbReference type="Pfam" id="PF23565">
    <property type="entry name" value="ARM_TANGO6"/>
    <property type="match status" value="1"/>
</dbReference>
<evidence type="ECO:0000259" key="5">
    <source>
        <dbReference type="Pfam" id="PF23565"/>
    </source>
</evidence>
<dbReference type="SUPFAM" id="SSF48371">
    <property type="entry name" value="ARM repeat"/>
    <property type="match status" value="1"/>
</dbReference>
<feature type="domain" description="RNA polymerase II assembly factor Rtp1 C-terminal" evidence="3">
    <location>
        <begin position="1257"/>
        <end position="1284"/>
    </location>
</feature>
<feature type="compositionally biased region" description="Basic and acidic residues" evidence="2">
    <location>
        <begin position="103"/>
        <end position="114"/>
    </location>
</feature>
<feature type="compositionally biased region" description="Polar residues" evidence="2">
    <location>
        <begin position="342"/>
        <end position="355"/>
    </location>
</feature>
<comment type="caution">
    <text evidence="7">The sequence shown here is derived from an EMBL/GenBank/DDBJ whole genome shotgun (WGS) entry which is preliminary data.</text>
</comment>
<feature type="domain" description="TANGO6 N-terminal" evidence="6">
    <location>
        <begin position="67"/>
        <end position="227"/>
    </location>
</feature>
<dbReference type="InterPro" id="IPR039600">
    <property type="entry name" value="TANGO6/Rtp1"/>
</dbReference>
<dbReference type="InterPro" id="IPR019451">
    <property type="entry name" value="Rtp1_C1"/>
</dbReference>
<dbReference type="GO" id="GO:0009306">
    <property type="term" value="P:protein secretion"/>
    <property type="evidence" value="ECO:0007669"/>
    <property type="project" value="TreeGrafter"/>
</dbReference>
<reference evidence="7" key="1">
    <citation type="journal article" date="2020" name="Fungal Divers.">
        <title>Resolving the Mortierellaceae phylogeny through synthesis of multi-gene phylogenetics and phylogenomics.</title>
        <authorList>
            <person name="Vandepol N."/>
            <person name="Liber J."/>
            <person name="Desiro A."/>
            <person name="Na H."/>
            <person name="Kennedy M."/>
            <person name="Barry K."/>
            <person name="Grigoriev I.V."/>
            <person name="Miller A.N."/>
            <person name="O'Donnell K."/>
            <person name="Stajich J.E."/>
            <person name="Bonito G."/>
        </authorList>
    </citation>
    <scope>NUCLEOTIDE SEQUENCE</scope>
    <source>
        <strain evidence="7">NRRL 2591</strain>
    </source>
</reference>
<dbReference type="PANTHER" id="PTHR20959">
    <property type="entry name" value="TRANSPORT AND GOLGI ORGANIZATION PROTEIN 6 FAMILY MEMBER"/>
    <property type="match status" value="1"/>
</dbReference>
<evidence type="ECO:0000259" key="4">
    <source>
        <dbReference type="Pfam" id="PF10363"/>
    </source>
</evidence>
<evidence type="ECO:0000259" key="6">
    <source>
        <dbReference type="Pfam" id="PF25267"/>
    </source>
</evidence>
<dbReference type="InterPro" id="IPR019414">
    <property type="entry name" value="Rtp1_C2"/>
</dbReference>
<dbReference type="Pfam" id="PF10363">
    <property type="entry name" value="RTP1_C1"/>
    <property type="match status" value="1"/>
</dbReference>
<feature type="compositionally biased region" description="Basic and acidic residues" evidence="2">
    <location>
        <begin position="21"/>
        <end position="39"/>
    </location>
</feature>
<sequence>MEPGMDSQQQRHNDTLNSENVVRHESQDANTKTDNKECAGELNVTEDGSKQAQSNLKAKEAALKSELRSIHTLVGRKLDIQNIDQELRQRLEDLAALRLHSHNDKGSEASKAKEASAVTATVTGDEKTIPDSDEKPAGEPVEDVRTEFVLQSVGLLAKLEEDLMALVRDREINDPANDQELLGLMDQRMIHTMLEIIVCWGIYPCLLPGVGTPLNRRVRSNIAQKDLFTAGPTANRTSADTSATVTDKPVDPTKSANTLWAIIEPLAKIAVAYSPKTCRFTTMGSILASRHIPDLYAALLQLAYRPLPKPVVPYTDSDVDTADMGVRRSDAPAKPSKVTPGSLLSKTTKASPADNSRTEENARPANQHSHSAIHGDSDPTRSLMLQQKEESAKLFHDLFWNTEASRSLESLTVLLSSASPTHPTPAWIKSVSGRFLSQILLRPGGVRVVLEYMQGAGDTVKLDQLERVAKLVTSVPDQMSSVHEYYRTICPELLEILEMDLKASGSLGLEQLKKLTMTRITPPNPQLVQTTNFVVSKLLSKNPAVGQVEIVAKEVEPLWKWGTRAHRKEEPEASDTVPRQGHVDGRGVTIEDADETGGDDVGVIGTASGLDPIVASEYDVVKAVMFLYTFLVGNEPSPPLFKAFLSQASLGLYQLYEFSSQVRSVLREKAKEILIVYMRILDPKETIEVLKSIVMRRRVPVSKLRPWQTLVNSSGQRIGDLVEMGSVGESYYAPGPTGGAVLRRRRLQDVNAATQLELDVDVFLDFLSEVETSTNEGEILGDLYMYLLDEYQSGKARGANAVSPRRMLTTLQLILSMTQKLGPSIMKKVTQIIGLANNILEHQGTVVSKDEDEKDESMDEDADEADVEILSLVLTLLSAILTENEHLSQQDKHLLALTLVHLKKLADHPLIEIRRIAHDLQTLIPTRLSDDSTLGADTHKKSEMEIEMEKYASALAALQDSLLPVRAHGLHILREMILAKSIVLTRATGGDGAERELDHALDIFVQHVQEPDSFIYLNAVKGLAALTDAHGPEILKKLMKIYSNENGRQTLETRLRVGEALVQTVQRCGEALGGYVDALLPGLYKVMNTEMDPRLVEARVEERRKLADKEKAKRASEALLSPEEKQHKWKVEQQNRRRQQQQKEGGGARGEGDNQDGSDKGQGHEEGEEEDDDELLVDEVSILRSSALTILATAAETCPAALLPEMRYLVDWVLSILDLDRQFEVRRAATLVLVLLFRALGANSLHRIDGDQLKRAYRTLRYIEQVDEDPLCRAQARAGIADLDGIVRTEMSPREGGSSQSGGLLGMISGVSGGSMVGGRSVGAPEIQYK</sequence>
<feature type="compositionally biased region" description="Basic and acidic residues" evidence="2">
    <location>
        <begin position="1107"/>
        <end position="1135"/>
    </location>
</feature>
<evidence type="ECO:0000259" key="3">
    <source>
        <dbReference type="Pfam" id="PF10304"/>
    </source>
</evidence>
<evidence type="ECO:0000313" key="8">
    <source>
        <dbReference type="Proteomes" id="UP000723463"/>
    </source>
</evidence>
<dbReference type="InterPro" id="IPR057407">
    <property type="entry name" value="HEAT_TANGO6"/>
</dbReference>
<comment type="similarity">
    <text evidence="1">Belongs to the Tango6 family.</text>
</comment>
<proteinExistence type="inferred from homology"/>
<gene>
    <name evidence="7" type="ORF">EC957_000976</name>
</gene>
<accession>A0A9P6F6B9</accession>
<evidence type="ECO:0000256" key="2">
    <source>
        <dbReference type="SAM" id="MobiDB-lite"/>
    </source>
</evidence>
<evidence type="ECO:0000256" key="1">
    <source>
        <dbReference type="ARBA" id="ARBA00005724"/>
    </source>
</evidence>
<evidence type="ECO:0008006" key="9">
    <source>
        <dbReference type="Google" id="ProtNLM"/>
    </source>
</evidence>
<feature type="region of interest" description="Disordered" evidence="2">
    <location>
        <begin position="103"/>
        <end position="141"/>
    </location>
</feature>
<name>A0A9P6F6B9_9FUNG</name>
<dbReference type="Pfam" id="PF25267">
    <property type="entry name" value="TANGO6_N"/>
    <property type="match status" value="1"/>
</dbReference>
<dbReference type="PANTHER" id="PTHR20959:SF1">
    <property type="entry name" value="TRANSPORT AND GOLGI ORGANIZATION PROTEIN 6 HOMOLOG"/>
    <property type="match status" value="1"/>
</dbReference>
<dbReference type="InterPro" id="IPR016024">
    <property type="entry name" value="ARM-type_fold"/>
</dbReference>